<dbReference type="InterPro" id="IPR058207">
    <property type="entry name" value="PID_CTERM"/>
</dbReference>
<keyword evidence="1" id="KW-1133">Transmembrane helix</keyword>
<comment type="caution">
    <text evidence="2">The sequence shown here is derived from an EMBL/GenBank/DDBJ whole genome shotgun (WGS) entry which is preliminary data.</text>
</comment>
<sequence>MKSSKNTFLKIITTMAIVIAMVSTTNLNAQGPPGGSTDTQDAIPLDGGLIALVIGAAAFGVKKLRDNARNKN</sequence>
<keyword evidence="3" id="KW-1185">Reference proteome</keyword>
<name>A0ABS3T4X9_9FLAO</name>
<reference evidence="2 3" key="1">
    <citation type="submission" date="2021-03" db="EMBL/GenBank/DDBJ databases">
        <title>Winogradskyella sp. nov., isolated from costal sediment.</title>
        <authorList>
            <person name="Gao C."/>
        </authorList>
    </citation>
    <scope>NUCLEOTIDE SEQUENCE [LARGE SCALE GENOMIC DNA]</scope>
    <source>
        <strain evidence="2 3">DF17</strain>
    </source>
</reference>
<proteinExistence type="predicted"/>
<evidence type="ECO:0000313" key="3">
    <source>
        <dbReference type="Proteomes" id="UP000676776"/>
    </source>
</evidence>
<dbReference type="EMBL" id="JAGEVF010000013">
    <property type="protein sequence ID" value="MBO3117809.1"/>
    <property type="molecule type" value="Genomic_DNA"/>
</dbReference>
<dbReference type="RefSeq" id="WP_208155166.1">
    <property type="nucleotide sequence ID" value="NZ_JAGEVF010000013.1"/>
</dbReference>
<keyword evidence="1" id="KW-0812">Transmembrane</keyword>
<evidence type="ECO:0000313" key="2">
    <source>
        <dbReference type="EMBL" id="MBO3117809.1"/>
    </source>
</evidence>
<feature type="transmembrane region" description="Helical" evidence="1">
    <location>
        <begin position="7"/>
        <end position="23"/>
    </location>
</feature>
<feature type="transmembrane region" description="Helical" evidence="1">
    <location>
        <begin position="43"/>
        <end position="61"/>
    </location>
</feature>
<protein>
    <submittedName>
        <fullName evidence="2">Uncharacterized protein</fullName>
    </submittedName>
</protein>
<dbReference type="Proteomes" id="UP000676776">
    <property type="component" value="Unassembled WGS sequence"/>
</dbReference>
<accession>A0ABS3T4X9</accession>
<organism evidence="2 3">
    <name type="scientific">Winogradskyella pelagia</name>
    <dbReference type="NCBI Taxonomy" id="2819984"/>
    <lineage>
        <taxon>Bacteria</taxon>
        <taxon>Pseudomonadati</taxon>
        <taxon>Bacteroidota</taxon>
        <taxon>Flavobacteriia</taxon>
        <taxon>Flavobacteriales</taxon>
        <taxon>Flavobacteriaceae</taxon>
        <taxon>Winogradskyella</taxon>
    </lineage>
</organism>
<evidence type="ECO:0000256" key="1">
    <source>
        <dbReference type="SAM" id="Phobius"/>
    </source>
</evidence>
<keyword evidence="1" id="KW-0472">Membrane</keyword>
<dbReference type="NCBIfam" id="NF046080">
    <property type="entry name" value="PID_CTERM"/>
    <property type="match status" value="1"/>
</dbReference>
<gene>
    <name evidence="2" type="ORF">J4050_13715</name>
</gene>